<keyword evidence="2" id="KW-0472">Membrane</keyword>
<protein>
    <submittedName>
        <fullName evidence="3">Uncharacterized protein</fullName>
    </submittedName>
</protein>
<reference evidence="3" key="1">
    <citation type="submission" date="2009-06" db="EMBL/GenBank/DDBJ databases">
        <title>Complete sequence of chromosome 1 of Variovorax paradoxus S110.</title>
        <authorList>
            <consortium name="US DOE Joint Genome Institute"/>
            <person name="Lucas S."/>
            <person name="Copeland A."/>
            <person name="Lapidus A."/>
            <person name="Glavina del Rio T."/>
            <person name="Tice H."/>
            <person name="Bruce D."/>
            <person name="Goodwin L."/>
            <person name="Pitluck S."/>
            <person name="Chertkov O."/>
            <person name="Brettin T."/>
            <person name="Detter J.C."/>
            <person name="Han C."/>
            <person name="Larimer F."/>
            <person name="Land M."/>
            <person name="Hauser L."/>
            <person name="Kyrpides N."/>
            <person name="Ovchinnikova G."/>
            <person name="Orwin P."/>
            <person name="Leadbetter J.R."/>
            <person name="Spain J.C."/>
            <person name="Han J.I."/>
        </authorList>
    </citation>
    <scope>NUCLEOTIDE SEQUENCE</scope>
    <source>
        <strain evidence="3">S110</strain>
    </source>
</reference>
<proteinExistence type="predicted"/>
<organism evidence="3">
    <name type="scientific">Variovorax paradoxus (strain S110)</name>
    <dbReference type="NCBI Taxonomy" id="543728"/>
    <lineage>
        <taxon>Bacteria</taxon>
        <taxon>Pseudomonadati</taxon>
        <taxon>Pseudomonadota</taxon>
        <taxon>Betaproteobacteria</taxon>
        <taxon>Burkholderiales</taxon>
        <taxon>Comamonadaceae</taxon>
        <taxon>Variovorax</taxon>
    </lineage>
</organism>
<feature type="region of interest" description="Disordered" evidence="1">
    <location>
        <begin position="44"/>
        <end position="76"/>
    </location>
</feature>
<dbReference type="HOGENOM" id="CLU_1239700_0_0_4"/>
<evidence type="ECO:0000256" key="2">
    <source>
        <dbReference type="SAM" id="Phobius"/>
    </source>
</evidence>
<feature type="compositionally biased region" description="Polar residues" evidence="1">
    <location>
        <begin position="66"/>
        <end position="76"/>
    </location>
</feature>
<feature type="region of interest" description="Disordered" evidence="1">
    <location>
        <begin position="204"/>
        <end position="223"/>
    </location>
</feature>
<feature type="region of interest" description="Disordered" evidence="1">
    <location>
        <begin position="1"/>
        <end position="25"/>
    </location>
</feature>
<gene>
    <name evidence="3" type="ordered locus">Vapar_4507</name>
</gene>
<feature type="transmembrane region" description="Helical" evidence="2">
    <location>
        <begin position="111"/>
        <end position="137"/>
    </location>
</feature>
<keyword evidence="2" id="KW-0812">Transmembrane</keyword>
<dbReference type="EMBL" id="CP001635">
    <property type="protein sequence ID" value="ACS21118.1"/>
    <property type="molecule type" value="Genomic_DNA"/>
</dbReference>
<keyword evidence="2" id="KW-1133">Transmembrane helix</keyword>
<feature type="transmembrane region" description="Helical" evidence="2">
    <location>
        <begin position="83"/>
        <end position="105"/>
    </location>
</feature>
<name>C5CK67_VARPS</name>
<accession>C5CK67</accession>
<feature type="transmembrane region" description="Helical" evidence="2">
    <location>
        <begin position="158"/>
        <end position="176"/>
    </location>
</feature>
<evidence type="ECO:0000256" key="1">
    <source>
        <dbReference type="SAM" id="MobiDB-lite"/>
    </source>
</evidence>
<sequence length="223" mass="23373">MCAGLARTVRPRGARARGSSPEAGSRCMCAPRRPVFLMSVEPAGGQNATRASHCSRKRRSADGGHSSPTTSVNQMSSGSKRNVANILILLGVAPTVLWLGLLAISGVLTPWAAVGVIWIGIPLCFLSLLISGSAWVWAHDLAKANPEKWRGAHRVPGWVATAVAGLAVVAVIAINAQGSRPPTELPSRSVQLSAEENAAIERQARSKIEELTGKPVATTPPAR</sequence>
<evidence type="ECO:0000313" key="3">
    <source>
        <dbReference type="EMBL" id="ACS21118.1"/>
    </source>
</evidence>
<dbReference type="KEGG" id="vap:Vapar_4507"/>
<dbReference type="AlphaFoldDB" id="C5CK67"/>